<gene>
    <name evidence="3" type="ORF">GTS_46480</name>
</gene>
<dbReference type="AlphaFoldDB" id="A0A4D4J886"/>
<proteinExistence type="predicted"/>
<feature type="compositionally biased region" description="Gly residues" evidence="1">
    <location>
        <begin position="22"/>
        <end position="34"/>
    </location>
</feature>
<name>A0A4D4J886_9PSEU</name>
<evidence type="ECO:0000313" key="3">
    <source>
        <dbReference type="EMBL" id="GDY33015.1"/>
    </source>
</evidence>
<sequence length="170" mass="16600">MLAAGALLVLAAGCGPSGIPGAGPTGAPGTGAPGTGIPSAPPGTGTSPAPIPPPVGTGAPAPPGVPPAAGGSPVPADRVDANGLPPAERTGVWTADGGRTVGIQEEQTGCTTLRLDVVDQNPQQVRLVLVSTTTTHQFCPHYVRQVSVTAALAAPLGDRTVVLTSRSETR</sequence>
<dbReference type="EMBL" id="BJFL01000032">
    <property type="protein sequence ID" value="GDY33015.1"/>
    <property type="molecule type" value="Genomic_DNA"/>
</dbReference>
<feature type="region of interest" description="Disordered" evidence="1">
    <location>
        <begin position="22"/>
        <end position="89"/>
    </location>
</feature>
<protein>
    <submittedName>
        <fullName evidence="3">Uncharacterized protein</fullName>
    </submittedName>
</protein>
<feature type="compositionally biased region" description="Low complexity" evidence="1">
    <location>
        <begin position="35"/>
        <end position="48"/>
    </location>
</feature>
<feature type="chain" id="PRO_5039346784" evidence="2">
    <location>
        <begin position="23"/>
        <end position="170"/>
    </location>
</feature>
<keyword evidence="2" id="KW-0732">Signal</keyword>
<keyword evidence="4" id="KW-1185">Reference proteome</keyword>
<reference evidence="4" key="1">
    <citation type="submission" date="2019-04" db="EMBL/GenBank/DDBJ databases">
        <title>Draft genome sequence of Pseudonocardiaceae bacterium SL3-2-4.</title>
        <authorList>
            <person name="Ningsih F."/>
            <person name="Yokota A."/>
            <person name="Sakai Y."/>
            <person name="Nanatani K."/>
            <person name="Yabe S."/>
            <person name="Oetari A."/>
            <person name="Sjamsuridzal W."/>
        </authorList>
    </citation>
    <scope>NUCLEOTIDE SEQUENCE [LARGE SCALE GENOMIC DNA]</scope>
    <source>
        <strain evidence="4">SL3-2-4</strain>
    </source>
</reference>
<comment type="caution">
    <text evidence="3">The sequence shown here is derived from an EMBL/GenBank/DDBJ whole genome shotgun (WGS) entry which is preliminary data.</text>
</comment>
<dbReference type="Proteomes" id="UP000298860">
    <property type="component" value="Unassembled WGS sequence"/>
</dbReference>
<evidence type="ECO:0000313" key="4">
    <source>
        <dbReference type="Proteomes" id="UP000298860"/>
    </source>
</evidence>
<accession>A0A4D4J886</accession>
<feature type="compositionally biased region" description="Pro residues" evidence="1">
    <location>
        <begin position="49"/>
        <end position="66"/>
    </location>
</feature>
<evidence type="ECO:0000256" key="1">
    <source>
        <dbReference type="SAM" id="MobiDB-lite"/>
    </source>
</evidence>
<feature type="compositionally biased region" description="Low complexity" evidence="1">
    <location>
        <begin position="67"/>
        <end position="76"/>
    </location>
</feature>
<evidence type="ECO:0000256" key="2">
    <source>
        <dbReference type="SAM" id="SignalP"/>
    </source>
</evidence>
<feature type="signal peptide" evidence="2">
    <location>
        <begin position="1"/>
        <end position="22"/>
    </location>
</feature>
<organism evidence="3 4">
    <name type="scientific">Gandjariella thermophila</name>
    <dbReference type="NCBI Taxonomy" id="1931992"/>
    <lineage>
        <taxon>Bacteria</taxon>
        <taxon>Bacillati</taxon>
        <taxon>Actinomycetota</taxon>
        <taxon>Actinomycetes</taxon>
        <taxon>Pseudonocardiales</taxon>
        <taxon>Pseudonocardiaceae</taxon>
        <taxon>Gandjariella</taxon>
    </lineage>
</organism>